<feature type="region of interest" description="Disordered" evidence="6">
    <location>
        <begin position="1"/>
        <end position="87"/>
    </location>
</feature>
<protein>
    <submittedName>
        <fullName evidence="7">Ribosomal RNA-processing protein Rrp9</fullName>
    </submittedName>
</protein>
<dbReference type="Proteomes" id="UP001056384">
    <property type="component" value="Chromosome 10"/>
</dbReference>
<name>A0A9Q9AYP7_9PEZI</name>
<proteinExistence type="predicted"/>
<dbReference type="InterPro" id="IPR039241">
    <property type="entry name" value="Rrp9-like"/>
</dbReference>
<evidence type="ECO:0000256" key="6">
    <source>
        <dbReference type="SAM" id="MobiDB-lite"/>
    </source>
</evidence>
<accession>A0A9Q9AYP7</accession>
<dbReference type="InterPro" id="IPR015943">
    <property type="entry name" value="WD40/YVTN_repeat-like_dom_sf"/>
</dbReference>
<dbReference type="GO" id="GO:0034511">
    <property type="term" value="F:U3 snoRNA binding"/>
    <property type="evidence" value="ECO:0007669"/>
    <property type="project" value="InterPro"/>
</dbReference>
<reference evidence="7" key="1">
    <citation type="submission" date="2022-06" db="EMBL/GenBank/DDBJ databases">
        <title>Complete genome sequences of two strains of the flax pathogen Septoria linicola.</title>
        <authorList>
            <person name="Lapalu N."/>
            <person name="Simon A."/>
            <person name="Demenou B."/>
            <person name="Paumier D."/>
            <person name="Guillot M.-P."/>
            <person name="Gout L."/>
            <person name="Valade R."/>
        </authorList>
    </citation>
    <scope>NUCLEOTIDE SEQUENCE</scope>
    <source>
        <strain evidence="7">SE15195</strain>
    </source>
</reference>
<feature type="region of interest" description="Disordered" evidence="6">
    <location>
        <begin position="585"/>
        <end position="608"/>
    </location>
</feature>
<feature type="compositionally biased region" description="Acidic residues" evidence="6">
    <location>
        <begin position="71"/>
        <end position="83"/>
    </location>
</feature>
<dbReference type="SUPFAM" id="SSF50978">
    <property type="entry name" value="WD40 repeat-like"/>
    <property type="match status" value="1"/>
</dbReference>
<dbReference type="GO" id="GO:0032040">
    <property type="term" value="C:small-subunit processome"/>
    <property type="evidence" value="ECO:0007669"/>
    <property type="project" value="TreeGrafter"/>
</dbReference>
<evidence type="ECO:0000256" key="3">
    <source>
        <dbReference type="ARBA" id="ARBA00022737"/>
    </source>
</evidence>
<dbReference type="PROSITE" id="PS50294">
    <property type="entry name" value="WD_REPEATS_REGION"/>
    <property type="match status" value="2"/>
</dbReference>
<evidence type="ECO:0000256" key="4">
    <source>
        <dbReference type="ARBA" id="ARBA00023242"/>
    </source>
</evidence>
<dbReference type="Pfam" id="PF00400">
    <property type="entry name" value="WD40"/>
    <property type="match status" value="4"/>
</dbReference>
<keyword evidence="8" id="KW-1185">Reference proteome</keyword>
<feature type="region of interest" description="Disordered" evidence="6">
    <location>
        <begin position="350"/>
        <end position="383"/>
    </location>
</feature>
<dbReference type="AlphaFoldDB" id="A0A9Q9AYP7"/>
<evidence type="ECO:0000313" key="7">
    <source>
        <dbReference type="EMBL" id="USW57560.1"/>
    </source>
</evidence>
<keyword evidence="4" id="KW-0539">Nucleus</keyword>
<dbReference type="SMART" id="SM00320">
    <property type="entry name" value="WD40"/>
    <property type="match status" value="6"/>
</dbReference>
<evidence type="ECO:0000256" key="1">
    <source>
        <dbReference type="ARBA" id="ARBA00004123"/>
    </source>
</evidence>
<dbReference type="PANTHER" id="PTHR19865:SF0">
    <property type="entry name" value="U3 SMALL NUCLEOLAR RNA-INTERACTING PROTEIN 2"/>
    <property type="match status" value="1"/>
</dbReference>
<feature type="repeat" description="WD" evidence="5">
    <location>
        <begin position="221"/>
        <end position="262"/>
    </location>
</feature>
<feature type="compositionally biased region" description="Basic and acidic residues" evidence="6">
    <location>
        <begin position="597"/>
        <end position="608"/>
    </location>
</feature>
<dbReference type="PROSITE" id="PS50082">
    <property type="entry name" value="WD_REPEATS_2"/>
    <property type="match status" value="4"/>
</dbReference>
<dbReference type="PANTHER" id="PTHR19865">
    <property type="entry name" value="U3 SMALL NUCLEOLAR RNA INTERACTING PROTEIN 2"/>
    <property type="match status" value="1"/>
</dbReference>
<feature type="repeat" description="WD" evidence="5">
    <location>
        <begin position="266"/>
        <end position="307"/>
    </location>
</feature>
<feature type="compositionally biased region" description="Basic and acidic residues" evidence="6">
    <location>
        <begin position="56"/>
        <end position="70"/>
    </location>
</feature>
<dbReference type="EMBL" id="CP099427">
    <property type="protein sequence ID" value="USW57560.1"/>
    <property type="molecule type" value="Genomic_DNA"/>
</dbReference>
<evidence type="ECO:0000256" key="5">
    <source>
        <dbReference type="PROSITE-ProRule" id="PRU00221"/>
    </source>
</evidence>
<dbReference type="Gene3D" id="2.130.10.10">
    <property type="entry name" value="YVTN repeat-like/Quinoprotein amine dehydrogenase"/>
    <property type="match status" value="1"/>
</dbReference>
<comment type="subcellular location">
    <subcellularLocation>
        <location evidence="1">Nucleus</location>
    </subcellularLocation>
</comment>
<organism evidence="7 8">
    <name type="scientific">Septoria linicola</name>
    <dbReference type="NCBI Taxonomy" id="215465"/>
    <lineage>
        <taxon>Eukaryota</taxon>
        <taxon>Fungi</taxon>
        <taxon>Dikarya</taxon>
        <taxon>Ascomycota</taxon>
        <taxon>Pezizomycotina</taxon>
        <taxon>Dothideomycetes</taxon>
        <taxon>Dothideomycetidae</taxon>
        <taxon>Mycosphaerellales</taxon>
        <taxon>Mycosphaerellaceae</taxon>
        <taxon>Septoria</taxon>
    </lineage>
</organism>
<dbReference type="InterPro" id="IPR020472">
    <property type="entry name" value="WD40_PAC1"/>
</dbReference>
<keyword evidence="3" id="KW-0677">Repeat</keyword>
<dbReference type="InterPro" id="IPR001680">
    <property type="entry name" value="WD40_rpt"/>
</dbReference>
<keyword evidence="2 5" id="KW-0853">WD repeat</keyword>
<feature type="repeat" description="WD" evidence="5">
    <location>
        <begin position="308"/>
        <end position="349"/>
    </location>
</feature>
<dbReference type="PRINTS" id="PR00320">
    <property type="entry name" value="GPROTEINBRPT"/>
</dbReference>
<sequence length="608" mass="67357">MSSFFTVPASQRKRKRPQDSAPARKTNAPAAKAKAKARKVRDESISGSDDEDEDEHATARNRALDIHTDSEESDDDEEDEDEDVTSKRIRLAEQYLANTQKEMLDEAGFDAADVDKENLARRMGERLKEDTAETKGRIYRWIGDDLDWSRAQRTQFRHHQKSVTGVAICEKDNVAYTVGNDCVLAKWQLPVASRGGGKSRKPTLVAVSHKFGKKKKKERTSEQHTKAIRCVAASQDGKFVATGGLDKQLIIWDAATVKPLKAFYYQNSHRDSIDSLSFRRGTNQLFSASRDRTVKIWSLDELTYIETLFGHQDQVADVSALAQEKCVTVGGRDKTARLWKVVEESQLVFRGGGAPKQSKHKSQDNDSGIDVSEDYDPPHEGSMDRVACLDDETFVTGSDNGSLALWNVHKKKPVHVYPTAHGMDPPLPLTQSSAEEVPSEEARTKPQPRWITALRAIPFSDIFVSGSWDGYVRVWKLSNDKRRIEALGRLGCVESSVDDLLDEYGLSSAALSNSALQALSDGTEKHGVVSGVVNDLAIVDRGERAKDGVIVVAAVGKEHRLGSWKVMDEGKNYSVLFEIPRKVLNSEESSDSAEAGADDKQDDFGGFD</sequence>
<evidence type="ECO:0000256" key="2">
    <source>
        <dbReference type="ARBA" id="ARBA00022574"/>
    </source>
</evidence>
<evidence type="ECO:0000313" key="8">
    <source>
        <dbReference type="Proteomes" id="UP001056384"/>
    </source>
</evidence>
<gene>
    <name evidence="7" type="ORF">Slin15195_G108790</name>
</gene>
<feature type="compositionally biased region" description="Low complexity" evidence="6">
    <location>
        <begin position="21"/>
        <end position="32"/>
    </location>
</feature>
<feature type="repeat" description="WD" evidence="5">
    <location>
        <begin position="444"/>
        <end position="485"/>
    </location>
</feature>
<dbReference type="InterPro" id="IPR036322">
    <property type="entry name" value="WD40_repeat_dom_sf"/>
</dbReference>